<protein>
    <submittedName>
        <fullName evidence="2">Uncharacterized protein</fullName>
    </submittedName>
</protein>
<evidence type="ECO:0000313" key="2">
    <source>
        <dbReference type="EMBL" id="CAE0193539.1"/>
    </source>
</evidence>
<feature type="compositionally biased region" description="Basic and acidic residues" evidence="1">
    <location>
        <begin position="1"/>
        <end position="11"/>
    </location>
</feature>
<feature type="compositionally biased region" description="Polar residues" evidence="1">
    <location>
        <begin position="99"/>
        <end position="110"/>
    </location>
</feature>
<gene>
    <name evidence="2" type="ORF">CROS1456_LOCUS6629</name>
</gene>
<accession>A0A7S3CGB4</accession>
<name>A0A7S3CGB4_9CHLO</name>
<feature type="region of interest" description="Disordered" evidence="1">
    <location>
        <begin position="74"/>
        <end position="163"/>
    </location>
</feature>
<organism evidence="2">
    <name type="scientific">Chloropicon roscoffensis</name>
    <dbReference type="NCBI Taxonomy" id="1461544"/>
    <lineage>
        <taxon>Eukaryota</taxon>
        <taxon>Viridiplantae</taxon>
        <taxon>Chlorophyta</taxon>
        <taxon>Chloropicophyceae</taxon>
        <taxon>Chloropicales</taxon>
        <taxon>Chloropicaceae</taxon>
        <taxon>Chloropicon</taxon>
    </lineage>
</organism>
<feature type="compositionally biased region" description="Polar residues" evidence="1">
    <location>
        <begin position="116"/>
        <end position="127"/>
    </location>
</feature>
<reference evidence="2" key="1">
    <citation type="submission" date="2021-01" db="EMBL/GenBank/DDBJ databases">
        <authorList>
            <person name="Corre E."/>
            <person name="Pelletier E."/>
            <person name="Niang G."/>
            <person name="Scheremetjew M."/>
            <person name="Finn R."/>
            <person name="Kale V."/>
            <person name="Holt S."/>
            <person name="Cochrane G."/>
            <person name="Meng A."/>
            <person name="Brown T."/>
            <person name="Cohen L."/>
        </authorList>
    </citation>
    <scope>NUCLEOTIDE SEQUENCE</scope>
    <source>
        <strain evidence="2">RCC1871</strain>
    </source>
</reference>
<sequence>MGMCFSKEKYPEQAAGGEQEVEFKKREPSLSSSSDGQHVFPSWRLSARDIFKPKMMTIVNAKKVNRRESEVIKAAKENLKKSPGRSSLKIVGESARGEASSSDRPSTPETTGRFDSANSESEFSEGSSARELLGSSSAKSADPLPPAAMAVNGISTSSSLKPNRLKRNVSFCQEVILIQYSRQSSAG</sequence>
<proteinExistence type="predicted"/>
<feature type="region of interest" description="Disordered" evidence="1">
    <location>
        <begin position="1"/>
        <end position="39"/>
    </location>
</feature>
<dbReference type="EMBL" id="HBHZ01008591">
    <property type="protein sequence ID" value="CAE0193539.1"/>
    <property type="molecule type" value="Transcribed_RNA"/>
</dbReference>
<dbReference type="AlphaFoldDB" id="A0A7S3CGB4"/>
<evidence type="ECO:0000256" key="1">
    <source>
        <dbReference type="SAM" id="MobiDB-lite"/>
    </source>
</evidence>